<evidence type="ECO:0000313" key="3">
    <source>
        <dbReference type="Proteomes" id="UP000010816"/>
    </source>
</evidence>
<gene>
    <name evidence="2" type="ORF">Thimo_1540</name>
</gene>
<feature type="chain" id="PRO_5003943115" description="Glycine zipper domain-containing protein" evidence="1">
    <location>
        <begin position="32"/>
        <end position="218"/>
    </location>
</feature>
<dbReference type="KEGG" id="tmb:Thimo_1540"/>
<dbReference type="AlphaFoldDB" id="L0GU72"/>
<feature type="signal peptide" evidence="1">
    <location>
        <begin position="1"/>
        <end position="31"/>
    </location>
</feature>
<organism evidence="2 3">
    <name type="scientific">Thioflavicoccus mobilis 8321</name>
    <dbReference type="NCBI Taxonomy" id="765912"/>
    <lineage>
        <taxon>Bacteria</taxon>
        <taxon>Pseudomonadati</taxon>
        <taxon>Pseudomonadota</taxon>
        <taxon>Gammaproteobacteria</taxon>
        <taxon>Chromatiales</taxon>
        <taxon>Chromatiaceae</taxon>
        <taxon>Thioflavicoccus</taxon>
    </lineage>
</organism>
<sequence length="218" mass="22124">MTSAAMRNRNVKISKRLSSGALAVVASLAVAGCETTGSVQDQAAGASIGAVVGCGIGALVTGTGRGCATGAAIGGFVGWGAVALTQYNAQQVRSSSADSRIYGLTTPVDDTQVKIRRGTSAPKSVRPGDSVDISTDYSVMLPAGASNARVTESWALKKDGKTVANLPKKSASRAAGGWQADAEITIPDNVPAGTYVIEHKVKAGSSYDTDESTFVVRA</sequence>
<dbReference type="EMBL" id="CP003051">
    <property type="protein sequence ID" value="AGA90323.1"/>
    <property type="molecule type" value="Genomic_DNA"/>
</dbReference>
<keyword evidence="1" id="KW-0732">Signal</keyword>
<dbReference type="eggNOG" id="ENOG502ZBKH">
    <property type="taxonomic scope" value="Bacteria"/>
</dbReference>
<dbReference type="HOGENOM" id="CLU_1336191_0_0_6"/>
<accession>L0GU72</accession>
<proteinExistence type="predicted"/>
<dbReference type="Proteomes" id="UP000010816">
    <property type="component" value="Chromosome"/>
</dbReference>
<evidence type="ECO:0008006" key="4">
    <source>
        <dbReference type="Google" id="ProtNLM"/>
    </source>
</evidence>
<evidence type="ECO:0000313" key="2">
    <source>
        <dbReference type="EMBL" id="AGA90323.1"/>
    </source>
</evidence>
<evidence type="ECO:0000256" key="1">
    <source>
        <dbReference type="SAM" id="SignalP"/>
    </source>
</evidence>
<name>L0GU72_9GAMM</name>
<reference evidence="2 3" key="1">
    <citation type="submission" date="2011-09" db="EMBL/GenBank/DDBJ databases">
        <title>Complete sequence of chromosome of Thioflavicoccus mobilis 8321.</title>
        <authorList>
            <consortium name="US DOE Joint Genome Institute"/>
            <person name="Lucas S."/>
            <person name="Han J."/>
            <person name="Lapidus A."/>
            <person name="Cheng J.-F."/>
            <person name="Goodwin L."/>
            <person name="Pitluck S."/>
            <person name="Peters L."/>
            <person name="Ovchinnikova G."/>
            <person name="Lu M."/>
            <person name="Detter J.C."/>
            <person name="Han C."/>
            <person name="Tapia R."/>
            <person name="Land M."/>
            <person name="Hauser L."/>
            <person name="Kyrpides N."/>
            <person name="Ivanova N."/>
            <person name="Pagani I."/>
            <person name="Vogl K."/>
            <person name="Liu Z."/>
            <person name="Imhoff J."/>
            <person name="Thiel V."/>
            <person name="Frigaard N.-U."/>
            <person name="Bryant D."/>
            <person name="Woyke T."/>
        </authorList>
    </citation>
    <scope>NUCLEOTIDE SEQUENCE [LARGE SCALE GENOMIC DNA]</scope>
    <source>
        <strain evidence="2 3">8321</strain>
    </source>
</reference>
<dbReference type="PROSITE" id="PS51257">
    <property type="entry name" value="PROKAR_LIPOPROTEIN"/>
    <property type="match status" value="1"/>
</dbReference>
<protein>
    <recommendedName>
        <fullName evidence="4">Glycine zipper domain-containing protein</fullName>
    </recommendedName>
</protein>
<keyword evidence="3" id="KW-1185">Reference proteome</keyword>